<evidence type="ECO:0000313" key="2">
    <source>
        <dbReference type="Proteomes" id="UP001652740"/>
    </source>
</evidence>
<dbReference type="RefSeq" id="XP_026751233.2">
    <property type="nucleotide sequence ID" value="XM_026895432.3"/>
</dbReference>
<keyword evidence="2" id="KW-1185">Reference proteome</keyword>
<feature type="domain" description="TIL" evidence="1">
    <location>
        <begin position="115"/>
        <end position="175"/>
    </location>
</feature>
<sequence>MPIYSHEKITLRSFEAISTIYILKMKFLLYLGLCILLTGWAAAITCGNNEVEEDCPQTCTYDYCPKSADEQNVCRNNTSSDGGCVAGCKCRFNFRRADNGQCISTRDCPPFACTGENEHYDPCPPFCTDNCGVRNPDGTCKTIGRIGIVLECFPKCRCVSGYSRLNGVCVPNADCNSD</sequence>
<organism evidence="2 3">
    <name type="scientific">Galleria mellonella</name>
    <name type="common">Greater wax moth</name>
    <dbReference type="NCBI Taxonomy" id="7137"/>
    <lineage>
        <taxon>Eukaryota</taxon>
        <taxon>Metazoa</taxon>
        <taxon>Ecdysozoa</taxon>
        <taxon>Arthropoda</taxon>
        <taxon>Hexapoda</taxon>
        <taxon>Insecta</taxon>
        <taxon>Pterygota</taxon>
        <taxon>Neoptera</taxon>
        <taxon>Endopterygota</taxon>
        <taxon>Lepidoptera</taxon>
        <taxon>Glossata</taxon>
        <taxon>Ditrysia</taxon>
        <taxon>Pyraloidea</taxon>
        <taxon>Pyralidae</taxon>
        <taxon>Galleriinae</taxon>
        <taxon>Galleria</taxon>
    </lineage>
</organism>
<reference evidence="3" key="1">
    <citation type="submission" date="2025-08" db="UniProtKB">
        <authorList>
            <consortium name="RefSeq"/>
        </authorList>
    </citation>
    <scope>IDENTIFICATION</scope>
    <source>
        <tissue evidence="3">Whole larvae</tissue>
    </source>
</reference>
<evidence type="ECO:0000259" key="1">
    <source>
        <dbReference type="Pfam" id="PF01826"/>
    </source>
</evidence>
<dbReference type="InterPro" id="IPR036084">
    <property type="entry name" value="Ser_inhib-like_sf"/>
</dbReference>
<dbReference type="Proteomes" id="UP001652740">
    <property type="component" value="Unplaced"/>
</dbReference>
<dbReference type="Gene3D" id="2.10.25.10">
    <property type="entry name" value="Laminin"/>
    <property type="match status" value="2"/>
</dbReference>
<dbReference type="KEGG" id="gmw:113511726"/>
<dbReference type="AlphaFoldDB" id="A0A6J1WCI4"/>
<dbReference type="CDD" id="cd19941">
    <property type="entry name" value="TIL"/>
    <property type="match status" value="1"/>
</dbReference>
<proteinExistence type="predicted"/>
<dbReference type="InterPro" id="IPR002919">
    <property type="entry name" value="TIL_dom"/>
</dbReference>
<dbReference type="InParanoid" id="A0A6J1WCI4"/>
<dbReference type="Pfam" id="PF01826">
    <property type="entry name" value="TIL"/>
    <property type="match status" value="1"/>
</dbReference>
<accession>A0A6J1WCI4</accession>
<dbReference type="SUPFAM" id="SSF57567">
    <property type="entry name" value="Serine protease inhibitors"/>
    <property type="match status" value="1"/>
</dbReference>
<gene>
    <name evidence="3" type="primary">LOC113511726</name>
</gene>
<keyword evidence="3" id="KW-0483">Metalloprotease inhibitor</keyword>
<dbReference type="GeneID" id="113511726"/>
<keyword evidence="3" id="KW-0646">Protease inhibitor</keyword>
<keyword evidence="3" id="KW-0481">Metalloenzyme inhibitor</keyword>
<evidence type="ECO:0000313" key="3">
    <source>
        <dbReference type="RefSeq" id="XP_026751233.2"/>
    </source>
</evidence>
<protein>
    <submittedName>
        <fullName evidence="3">Inducible metalloproteinase inhibitor protein-like</fullName>
    </submittedName>
</protein>
<dbReference type="GO" id="GO:0030414">
    <property type="term" value="F:peptidase inhibitor activity"/>
    <property type="evidence" value="ECO:0007669"/>
    <property type="project" value="UniProtKB-KW"/>
</dbReference>
<name>A0A6J1WCI4_GALME</name>